<accession>A0AAN6G9W2</accession>
<evidence type="ECO:0000313" key="4">
    <source>
        <dbReference type="Proteomes" id="UP001176521"/>
    </source>
</evidence>
<keyword evidence="2" id="KW-0812">Transmembrane</keyword>
<dbReference type="EMBL" id="JAPDMQ010000261">
    <property type="protein sequence ID" value="KAK0528847.1"/>
    <property type="molecule type" value="Genomic_DNA"/>
</dbReference>
<keyword evidence="2" id="KW-0472">Membrane</keyword>
<proteinExistence type="predicted"/>
<dbReference type="Proteomes" id="UP001176521">
    <property type="component" value="Unassembled WGS sequence"/>
</dbReference>
<feature type="compositionally biased region" description="Low complexity" evidence="1">
    <location>
        <begin position="7"/>
        <end position="46"/>
    </location>
</feature>
<feature type="region of interest" description="Disordered" evidence="1">
    <location>
        <begin position="1"/>
        <end position="46"/>
    </location>
</feature>
<dbReference type="AlphaFoldDB" id="A0AAN6G9W2"/>
<feature type="transmembrane region" description="Helical" evidence="2">
    <location>
        <begin position="105"/>
        <end position="125"/>
    </location>
</feature>
<sequence length="166" mass="17296">MASMEKTASSGTSSSTPTPTPTTANTARLRPAAAGAANSGAAATAVPAPADEFPARFKQVHQEKQQERRSLLKRGFSGFLQHGIWKGSYTIGTHTALVMLEPWEVILVLVVVSLFVAAVTFYIAYRLPAHSQVAAERAAYYLFGTRSSSAAAAAASAVSSSSSSSS</sequence>
<evidence type="ECO:0000256" key="1">
    <source>
        <dbReference type="SAM" id="MobiDB-lite"/>
    </source>
</evidence>
<evidence type="ECO:0000256" key="2">
    <source>
        <dbReference type="SAM" id="Phobius"/>
    </source>
</evidence>
<keyword evidence="4" id="KW-1185">Reference proteome</keyword>
<organism evidence="3 4">
    <name type="scientific">Tilletia horrida</name>
    <dbReference type="NCBI Taxonomy" id="155126"/>
    <lineage>
        <taxon>Eukaryota</taxon>
        <taxon>Fungi</taxon>
        <taxon>Dikarya</taxon>
        <taxon>Basidiomycota</taxon>
        <taxon>Ustilaginomycotina</taxon>
        <taxon>Exobasidiomycetes</taxon>
        <taxon>Tilletiales</taxon>
        <taxon>Tilletiaceae</taxon>
        <taxon>Tilletia</taxon>
    </lineage>
</organism>
<protein>
    <recommendedName>
        <fullName evidence="5">Transmembrane protein</fullName>
    </recommendedName>
</protein>
<reference evidence="3" key="1">
    <citation type="journal article" date="2023" name="PhytoFront">
        <title>Draft Genome Resources of Seven Strains of Tilletia horrida, Causal Agent of Kernel Smut of Rice.</title>
        <authorList>
            <person name="Khanal S."/>
            <person name="Antony Babu S."/>
            <person name="Zhou X.G."/>
        </authorList>
    </citation>
    <scope>NUCLEOTIDE SEQUENCE</scope>
    <source>
        <strain evidence="3">TX3</strain>
    </source>
</reference>
<comment type="caution">
    <text evidence="3">The sequence shown here is derived from an EMBL/GenBank/DDBJ whole genome shotgun (WGS) entry which is preliminary data.</text>
</comment>
<gene>
    <name evidence="3" type="ORF">OC842_004428</name>
</gene>
<evidence type="ECO:0008006" key="5">
    <source>
        <dbReference type="Google" id="ProtNLM"/>
    </source>
</evidence>
<keyword evidence="2" id="KW-1133">Transmembrane helix</keyword>
<name>A0AAN6G9W2_9BASI</name>
<evidence type="ECO:0000313" key="3">
    <source>
        <dbReference type="EMBL" id="KAK0528847.1"/>
    </source>
</evidence>